<dbReference type="AlphaFoldDB" id="M4BGH0"/>
<dbReference type="EnsemblProtists" id="HpaT805391">
    <property type="protein sequence ID" value="HpaP805391"/>
    <property type="gene ID" value="HpaG805391"/>
</dbReference>
<dbReference type="Proteomes" id="UP000011713">
    <property type="component" value="Unassembled WGS sequence"/>
</dbReference>
<sequence length="201" mass="22951">MAYMALYVLGKDVETLTDFDIKQDINRRCSSVKNSHLPDVEALFAEGIQMDLKEDDIEARLLKCFARFNKSVGNYGLQNVMRHTETKDHNAVVIRTKILIDNLAPKILKREIEQLVTLEYCKDKVDEGALDYLMLKRARAQQHYFLTVCTKQDTCQSQSSYPNVKGSLNRDETPQPPRERPSKPATFTPPRDGCLVCKGPQ</sequence>
<reference evidence="2" key="2">
    <citation type="submission" date="2015-06" db="UniProtKB">
        <authorList>
            <consortium name="EnsemblProtists"/>
        </authorList>
    </citation>
    <scope>IDENTIFICATION</scope>
    <source>
        <strain evidence="2">Emoy2</strain>
    </source>
</reference>
<proteinExistence type="predicted"/>
<feature type="region of interest" description="Disordered" evidence="1">
    <location>
        <begin position="156"/>
        <end position="192"/>
    </location>
</feature>
<dbReference type="eggNOG" id="ENOG502SPF1">
    <property type="taxonomic scope" value="Eukaryota"/>
</dbReference>
<reference evidence="3" key="1">
    <citation type="journal article" date="2010" name="Science">
        <title>Signatures of adaptation to obligate biotrophy in the Hyaloperonospora arabidopsidis genome.</title>
        <authorList>
            <person name="Baxter L."/>
            <person name="Tripathy S."/>
            <person name="Ishaque N."/>
            <person name="Boot N."/>
            <person name="Cabral A."/>
            <person name="Kemen E."/>
            <person name="Thines M."/>
            <person name="Ah-Fong A."/>
            <person name="Anderson R."/>
            <person name="Badejoko W."/>
            <person name="Bittner-Eddy P."/>
            <person name="Boore J.L."/>
            <person name="Chibucos M.C."/>
            <person name="Coates M."/>
            <person name="Dehal P."/>
            <person name="Delehaunty K."/>
            <person name="Dong S."/>
            <person name="Downton P."/>
            <person name="Dumas B."/>
            <person name="Fabro G."/>
            <person name="Fronick C."/>
            <person name="Fuerstenberg S.I."/>
            <person name="Fulton L."/>
            <person name="Gaulin E."/>
            <person name="Govers F."/>
            <person name="Hughes L."/>
            <person name="Humphray S."/>
            <person name="Jiang R.H."/>
            <person name="Judelson H."/>
            <person name="Kamoun S."/>
            <person name="Kyung K."/>
            <person name="Meijer H."/>
            <person name="Minx P."/>
            <person name="Morris P."/>
            <person name="Nelson J."/>
            <person name="Phuntumart V."/>
            <person name="Qutob D."/>
            <person name="Rehmany A."/>
            <person name="Rougon-Cardoso A."/>
            <person name="Ryden P."/>
            <person name="Torto-Alalibo T."/>
            <person name="Studholme D."/>
            <person name="Wang Y."/>
            <person name="Win J."/>
            <person name="Wood J."/>
            <person name="Clifton S.W."/>
            <person name="Rogers J."/>
            <person name="Van den Ackerveken G."/>
            <person name="Jones J.D."/>
            <person name="McDowell J.M."/>
            <person name="Beynon J."/>
            <person name="Tyler B.M."/>
        </authorList>
    </citation>
    <scope>NUCLEOTIDE SEQUENCE [LARGE SCALE GENOMIC DNA]</scope>
    <source>
        <strain evidence="3">Emoy2</strain>
    </source>
</reference>
<dbReference type="EMBL" id="JH598234">
    <property type="status" value="NOT_ANNOTATED_CDS"/>
    <property type="molecule type" value="Genomic_DNA"/>
</dbReference>
<evidence type="ECO:0000313" key="3">
    <source>
        <dbReference type="Proteomes" id="UP000011713"/>
    </source>
</evidence>
<keyword evidence="3" id="KW-1185">Reference proteome</keyword>
<name>M4BGH0_HYAAE</name>
<accession>M4BGH0</accession>
<dbReference type="OMA" id="MAYMALY"/>
<dbReference type="STRING" id="559515.M4BGH0"/>
<evidence type="ECO:0000256" key="1">
    <source>
        <dbReference type="SAM" id="MobiDB-lite"/>
    </source>
</evidence>
<evidence type="ECO:0000313" key="2">
    <source>
        <dbReference type="EnsemblProtists" id="HpaP805391"/>
    </source>
</evidence>
<dbReference type="HOGENOM" id="CLU_1362677_0_0_1"/>
<organism evidence="2 3">
    <name type="scientific">Hyaloperonospora arabidopsidis (strain Emoy2)</name>
    <name type="common">Downy mildew agent</name>
    <name type="synonym">Peronospora arabidopsidis</name>
    <dbReference type="NCBI Taxonomy" id="559515"/>
    <lineage>
        <taxon>Eukaryota</taxon>
        <taxon>Sar</taxon>
        <taxon>Stramenopiles</taxon>
        <taxon>Oomycota</taxon>
        <taxon>Peronosporomycetes</taxon>
        <taxon>Peronosporales</taxon>
        <taxon>Peronosporaceae</taxon>
        <taxon>Hyaloperonospora</taxon>
    </lineage>
</organism>
<protein>
    <submittedName>
        <fullName evidence="2">Uncharacterized protein</fullName>
    </submittedName>
</protein>
<feature type="compositionally biased region" description="Basic and acidic residues" evidence="1">
    <location>
        <begin position="168"/>
        <end position="182"/>
    </location>
</feature>
<dbReference type="InParanoid" id="M4BGH0"/>
<dbReference type="VEuPathDB" id="FungiDB:HpaG805391"/>